<feature type="transmembrane region" description="Helical" evidence="1">
    <location>
        <begin position="84"/>
        <end position="106"/>
    </location>
</feature>
<feature type="transmembrane region" description="Helical" evidence="1">
    <location>
        <begin position="152"/>
        <end position="171"/>
    </location>
</feature>
<name>A0A840Y5I5_9PROT</name>
<dbReference type="EC" id="4.2.1.-" evidence="2"/>
<dbReference type="Pfam" id="PF07284">
    <property type="entry name" value="BCHF"/>
    <property type="match status" value="1"/>
</dbReference>
<proteinExistence type="predicted"/>
<dbReference type="GO" id="GO:0030494">
    <property type="term" value="P:bacteriochlorophyll biosynthetic process"/>
    <property type="evidence" value="ECO:0007669"/>
    <property type="project" value="InterPro"/>
</dbReference>
<evidence type="ECO:0000313" key="3">
    <source>
        <dbReference type="Proteomes" id="UP000562254"/>
    </source>
</evidence>
<dbReference type="GO" id="GO:0016836">
    <property type="term" value="F:hydro-lyase activity"/>
    <property type="evidence" value="ECO:0007669"/>
    <property type="project" value="InterPro"/>
</dbReference>
<evidence type="ECO:0000313" key="2">
    <source>
        <dbReference type="EMBL" id="MBB5689882.1"/>
    </source>
</evidence>
<dbReference type="RefSeq" id="WP_184484137.1">
    <property type="nucleotide sequence ID" value="NZ_JAAEDJ010000009.1"/>
</dbReference>
<keyword evidence="1" id="KW-0472">Membrane</keyword>
<feature type="transmembrane region" description="Helical" evidence="1">
    <location>
        <begin position="126"/>
        <end position="146"/>
    </location>
</feature>
<dbReference type="InterPro" id="IPR009905">
    <property type="entry name" value="BCHF"/>
</dbReference>
<evidence type="ECO:0000256" key="1">
    <source>
        <dbReference type="SAM" id="Phobius"/>
    </source>
</evidence>
<dbReference type="GO" id="GO:0019685">
    <property type="term" value="P:photosynthesis, dark reaction"/>
    <property type="evidence" value="ECO:0007669"/>
    <property type="project" value="InterPro"/>
</dbReference>
<sequence length="195" mass="21325">MPTTDRIAGLIDALDCSPWGASCGRTRRAHGSSRPLYTNEERRRRDASPWTVVQGVLAPLQFAVFLVSLALVTRYLLTGAGYEIATWSVVIKTLVLYAIMVTGCIWEKEVFGRWLFAPAFFWEDVFSMLVLALHTAYLGVVIAGIGDGRAQMLLALAAYAAYVFNAAQFLLKLRAARREDGRWQGGSHAAPGAAG</sequence>
<dbReference type="EMBL" id="JACIJE010000005">
    <property type="protein sequence ID" value="MBB5689882.1"/>
    <property type="molecule type" value="Genomic_DNA"/>
</dbReference>
<keyword evidence="2" id="KW-0456">Lyase</keyword>
<keyword evidence="1" id="KW-1133">Transmembrane helix</keyword>
<organism evidence="2 3">
    <name type="scientific">Neoroseomonas alkaliterrae</name>
    <dbReference type="NCBI Taxonomy" id="1452450"/>
    <lineage>
        <taxon>Bacteria</taxon>
        <taxon>Pseudomonadati</taxon>
        <taxon>Pseudomonadota</taxon>
        <taxon>Alphaproteobacteria</taxon>
        <taxon>Acetobacterales</taxon>
        <taxon>Acetobacteraceae</taxon>
        <taxon>Neoroseomonas</taxon>
    </lineage>
</organism>
<gene>
    <name evidence="2" type="ORF">FHS88_002008</name>
</gene>
<keyword evidence="1" id="KW-0812">Transmembrane</keyword>
<dbReference type="AlphaFoldDB" id="A0A840Y5I5"/>
<feature type="transmembrane region" description="Helical" evidence="1">
    <location>
        <begin position="52"/>
        <end position="72"/>
    </location>
</feature>
<reference evidence="2 3" key="1">
    <citation type="submission" date="2020-08" db="EMBL/GenBank/DDBJ databases">
        <title>Genomic Encyclopedia of Type Strains, Phase IV (KMG-IV): sequencing the most valuable type-strain genomes for metagenomic binning, comparative biology and taxonomic classification.</title>
        <authorList>
            <person name="Goeker M."/>
        </authorList>
    </citation>
    <scope>NUCLEOTIDE SEQUENCE [LARGE SCALE GENOMIC DNA]</scope>
    <source>
        <strain evidence="2 3">DSM 25895</strain>
    </source>
</reference>
<accession>A0A840Y5I5</accession>
<keyword evidence="3" id="KW-1185">Reference proteome</keyword>
<protein>
    <submittedName>
        <fullName evidence="2">3-vinyl bacteriochlorophyllide hydratase</fullName>
        <ecNumber evidence="2">4.2.1.-</ecNumber>
    </submittedName>
</protein>
<dbReference type="NCBIfam" id="TIGR02020">
    <property type="entry name" value="BchF"/>
    <property type="match status" value="1"/>
</dbReference>
<dbReference type="Proteomes" id="UP000562254">
    <property type="component" value="Unassembled WGS sequence"/>
</dbReference>
<comment type="caution">
    <text evidence="2">The sequence shown here is derived from an EMBL/GenBank/DDBJ whole genome shotgun (WGS) entry which is preliminary data.</text>
</comment>